<dbReference type="InterPro" id="IPR000998">
    <property type="entry name" value="MAM_dom"/>
</dbReference>
<keyword evidence="13" id="KW-1185">Reference proteome</keyword>
<dbReference type="STRING" id="1965070.A0A443QVI1"/>
<accession>A0A443QVI1</accession>
<dbReference type="SMART" id="SM00137">
    <property type="entry name" value="MAM"/>
    <property type="match status" value="1"/>
</dbReference>
<dbReference type="PROSITE" id="PS01209">
    <property type="entry name" value="LDLRA_1"/>
    <property type="match status" value="1"/>
</dbReference>
<dbReference type="Pfam" id="PF00629">
    <property type="entry name" value="MAM"/>
    <property type="match status" value="1"/>
</dbReference>
<keyword evidence="12" id="KW-0675">Receptor</keyword>
<dbReference type="Proteomes" id="UP000285301">
    <property type="component" value="Unassembled WGS sequence"/>
</dbReference>
<keyword evidence="6" id="KW-1133">Transmembrane helix</keyword>
<dbReference type="FunFam" id="4.10.400.10:FF:000034">
    <property type="entry name" value="Low-density lipoprotein receptor-related protein 2"/>
    <property type="match status" value="1"/>
</dbReference>
<name>A0A443QVI1_9ACAR</name>
<reference evidence="12 13" key="1">
    <citation type="journal article" date="2018" name="Gigascience">
        <title>Genomes of trombidid mites reveal novel predicted allergens and laterally-transferred genes associated with secondary metabolism.</title>
        <authorList>
            <person name="Dong X."/>
            <person name="Chaisiri K."/>
            <person name="Xia D."/>
            <person name="Armstrong S.D."/>
            <person name="Fang Y."/>
            <person name="Donnelly M.J."/>
            <person name="Kadowaki T."/>
            <person name="McGarry J.W."/>
            <person name="Darby A.C."/>
            <person name="Makepeace B.L."/>
        </authorList>
    </citation>
    <scope>NUCLEOTIDE SEQUENCE [LARGE SCALE GENOMIC DNA]</scope>
    <source>
        <strain evidence="12">UoL-WK</strain>
    </source>
</reference>
<dbReference type="Gene3D" id="4.10.400.10">
    <property type="entry name" value="Low-density Lipoprotein Receptor"/>
    <property type="match status" value="1"/>
</dbReference>
<keyword evidence="3" id="KW-0812">Transmembrane</keyword>
<evidence type="ECO:0000313" key="13">
    <source>
        <dbReference type="Proteomes" id="UP000285301"/>
    </source>
</evidence>
<dbReference type="Pfam" id="PF00057">
    <property type="entry name" value="Ldl_recept_a"/>
    <property type="match status" value="1"/>
</dbReference>
<dbReference type="Gene3D" id="2.60.120.200">
    <property type="match status" value="2"/>
</dbReference>
<dbReference type="GO" id="GO:0016192">
    <property type="term" value="P:vesicle-mediated transport"/>
    <property type="evidence" value="ECO:0007669"/>
    <property type="project" value="UniProtKB-ARBA"/>
</dbReference>
<evidence type="ECO:0000256" key="6">
    <source>
        <dbReference type="ARBA" id="ARBA00022989"/>
    </source>
</evidence>
<evidence type="ECO:0000256" key="2">
    <source>
        <dbReference type="ARBA" id="ARBA00004308"/>
    </source>
</evidence>
<evidence type="ECO:0000256" key="3">
    <source>
        <dbReference type="ARBA" id="ARBA00022692"/>
    </source>
</evidence>
<evidence type="ECO:0000313" key="12">
    <source>
        <dbReference type="EMBL" id="RWS07013.1"/>
    </source>
</evidence>
<gene>
    <name evidence="12" type="ORF">B4U79_04045</name>
</gene>
<comment type="caution">
    <text evidence="12">The sequence shown here is derived from an EMBL/GenBank/DDBJ whole genome shotgun (WGS) entry which is preliminary data.</text>
</comment>
<dbReference type="CDD" id="cd00112">
    <property type="entry name" value="LDLa"/>
    <property type="match status" value="1"/>
</dbReference>
<keyword evidence="7" id="KW-0472">Membrane</keyword>
<proteinExistence type="predicted"/>
<dbReference type="OrthoDB" id="6505086at2759"/>
<comment type="subcellular location">
    <subcellularLocation>
        <location evidence="2">Endomembrane system</location>
    </subcellularLocation>
    <subcellularLocation>
        <location evidence="1">Membrane</location>
        <topology evidence="1">Single-pass membrane protein</topology>
    </subcellularLocation>
</comment>
<keyword evidence="4" id="KW-0732">Signal</keyword>
<evidence type="ECO:0000256" key="8">
    <source>
        <dbReference type="ARBA" id="ARBA00023157"/>
    </source>
</evidence>
<organism evidence="12 13">
    <name type="scientific">Dinothrombium tinctorium</name>
    <dbReference type="NCBI Taxonomy" id="1965070"/>
    <lineage>
        <taxon>Eukaryota</taxon>
        <taxon>Metazoa</taxon>
        <taxon>Ecdysozoa</taxon>
        <taxon>Arthropoda</taxon>
        <taxon>Chelicerata</taxon>
        <taxon>Arachnida</taxon>
        <taxon>Acari</taxon>
        <taxon>Acariformes</taxon>
        <taxon>Trombidiformes</taxon>
        <taxon>Prostigmata</taxon>
        <taxon>Anystina</taxon>
        <taxon>Parasitengona</taxon>
        <taxon>Trombidioidea</taxon>
        <taxon>Trombidiidae</taxon>
        <taxon>Dinothrombium</taxon>
    </lineage>
</organism>
<keyword evidence="5" id="KW-0677">Repeat</keyword>
<dbReference type="SMART" id="SM00192">
    <property type="entry name" value="LDLa"/>
    <property type="match status" value="1"/>
</dbReference>
<dbReference type="PANTHER" id="PTHR24270">
    <property type="entry name" value="LOW-DENSITY LIPOPROTEIN RECEPTOR-RELATED"/>
    <property type="match status" value="1"/>
</dbReference>
<evidence type="ECO:0000256" key="7">
    <source>
        <dbReference type="ARBA" id="ARBA00023136"/>
    </source>
</evidence>
<evidence type="ECO:0000256" key="4">
    <source>
        <dbReference type="ARBA" id="ARBA00022729"/>
    </source>
</evidence>
<dbReference type="PROSITE" id="PS50060">
    <property type="entry name" value="MAM_2"/>
    <property type="match status" value="1"/>
</dbReference>
<feature type="disulfide bond" evidence="10">
    <location>
        <begin position="96"/>
        <end position="114"/>
    </location>
</feature>
<dbReference type="InterPro" id="IPR013320">
    <property type="entry name" value="ConA-like_dom_sf"/>
</dbReference>
<evidence type="ECO:0000256" key="10">
    <source>
        <dbReference type="PROSITE-ProRule" id="PRU00124"/>
    </source>
</evidence>
<dbReference type="InterPro" id="IPR002172">
    <property type="entry name" value="LDrepeatLR_classA_rpt"/>
</dbReference>
<dbReference type="GO" id="GO:0005886">
    <property type="term" value="C:plasma membrane"/>
    <property type="evidence" value="ECO:0007669"/>
    <property type="project" value="TreeGrafter"/>
</dbReference>
<feature type="disulfide bond" evidence="10">
    <location>
        <begin position="108"/>
        <end position="123"/>
    </location>
</feature>
<dbReference type="SUPFAM" id="SSF57424">
    <property type="entry name" value="LDL receptor-like module"/>
    <property type="match status" value="1"/>
</dbReference>
<dbReference type="InterPro" id="IPR036055">
    <property type="entry name" value="LDL_receptor-like_sf"/>
</dbReference>
<sequence>MAETLPTLQKIFLVGIADPYEIWDNWEAHTKEDEPMQWYNASINLHEVNQTFRVIFRVSISDKEVCGKFVAIDNIEFENCHIELSNVTCNETQFQCKNGGCIDDVFVCDYRNDCGDGSDEENCKKYEFRCDFEKGPCFEYLGIKKSKSSWHIVSPKKLSARPSRDHTTLTSKGHFLYFSPNNYSVSNAFATPMIYYGDDCSIRFYHSSCVKGRGFLDIYAESKNGTETHIETIETTNRASFERKVIDFANSSEPFRVKFIASFPDYQPTFCHYFALDDISFTPSCFPAGLAAAQQLLSHGLQRVQLQSSTFVALFMFWFIIS</sequence>
<feature type="disulfide bond" evidence="10">
    <location>
        <begin position="89"/>
        <end position="101"/>
    </location>
</feature>
<dbReference type="EMBL" id="NCKU01003734">
    <property type="protein sequence ID" value="RWS07013.1"/>
    <property type="molecule type" value="Genomic_DNA"/>
</dbReference>
<dbReference type="AlphaFoldDB" id="A0A443QVI1"/>
<dbReference type="InterPro" id="IPR023415">
    <property type="entry name" value="LDLR_class-A_CS"/>
</dbReference>
<keyword evidence="8 10" id="KW-1015">Disulfide bond</keyword>
<keyword evidence="9" id="KW-0325">Glycoprotein</keyword>
<evidence type="ECO:0000256" key="9">
    <source>
        <dbReference type="ARBA" id="ARBA00023180"/>
    </source>
</evidence>
<evidence type="ECO:0000256" key="5">
    <source>
        <dbReference type="ARBA" id="ARBA00022737"/>
    </source>
</evidence>
<feature type="domain" description="MAM" evidence="11">
    <location>
        <begin position="128"/>
        <end position="287"/>
    </location>
</feature>
<protein>
    <submittedName>
        <fullName evidence="12">MAM and LDL-receptor class A domain-containing protein 1-like protein</fullName>
    </submittedName>
</protein>
<evidence type="ECO:0000259" key="11">
    <source>
        <dbReference type="PROSITE" id="PS50060"/>
    </source>
</evidence>
<dbReference type="GO" id="GO:0012505">
    <property type="term" value="C:endomembrane system"/>
    <property type="evidence" value="ECO:0007669"/>
    <property type="project" value="UniProtKB-SubCell"/>
</dbReference>
<dbReference type="SUPFAM" id="SSF49899">
    <property type="entry name" value="Concanavalin A-like lectins/glucanases"/>
    <property type="match status" value="1"/>
</dbReference>
<evidence type="ECO:0000256" key="1">
    <source>
        <dbReference type="ARBA" id="ARBA00004167"/>
    </source>
</evidence>
<dbReference type="PROSITE" id="PS50068">
    <property type="entry name" value="LDLRA_2"/>
    <property type="match status" value="1"/>
</dbReference>
<dbReference type="InterPro" id="IPR050685">
    <property type="entry name" value="LDLR"/>
</dbReference>